<gene>
    <name evidence="22" type="primary">NSUN2</name>
</gene>
<dbReference type="GO" id="GO:0033391">
    <property type="term" value="C:chromatoid body"/>
    <property type="evidence" value="ECO:0007669"/>
    <property type="project" value="Ensembl"/>
</dbReference>
<dbReference type="GeneTree" id="ENSGT00940000153665"/>
<evidence type="ECO:0000256" key="12">
    <source>
        <dbReference type="ARBA" id="ARBA00032770"/>
    </source>
</evidence>
<dbReference type="Pfam" id="PF25378">
    <property type="entry name" value="PUA_NSUN2"/>
    <property type="match status" value="1"/>
</dbReference>
<sequence length="902" mass="102670">MSRYAPLSRPAASPFLGQPAARPATSRTNQPRGRSFEPPADWWRRREAGSAARLVPVSGSGLARKEREGWSPRMRVDRGRAWCCGRTTDSALTDTGAAARTAGLCRRLINMGRRARDRRRQLQPQQRRERNGGGGDQAGWAGGYPEIVKENELFERYYREQRIVPDGEWDDFMAALREPLPATLRITGYKSHAREILHCLKEKYFRELQHLEVDGQKVEMPQALSWYPEELAWHTNLSRKILRKSPQLERFHQFLVSETECGNISRQEAVSMIPPLLLNINPDHKILDMCAAPGSKTAQLIEMLHADMNVPFPKGFVIANDVDNKRCYLLVHQAKRLNSPCIMVVNHDASSIPNLQIDVDGRKEILFYDRILCDVPCSGDGTMRKNIDVWKKWTTQNSLQLHGLQLRIATRGVEQLAEGGRMVYSTCSLNPIENEAVIASLLEKSQGALELADVSSELPGLKRMPGITKWKVMLKDGQWFEEWKDVPSSRQTQIRPTMFPIKEEEKLKAMNLERCIRILPHHQNTGGFFVAVLIKKSPMPWNKRQPKVHQKSPEKTGDTEVTAANADDGSEDTTEKPTHDGDEESKKVQELQNSDAEQSKKGVCGPPPSKKMKLFGFKEDPFVFLPEDDPLFLPIQKFYALDPSFPKMNLLTRTQEGKKRQLYMVSKELRNVLLNNSEKMKVINTGIKVWSRNSDGEQFGCAFRLAQEGIYTLYPFIHARIINVCIEDVKILLTQENPFLSKFSSETQRKVKDMAMGSIVLKYEPDPEKPDDLQCPIVLCGWQGKTSLRAFVPKNERLHYLRMMGVEVFKAKRKEGEAEGKTEEEVQCRPTQTEQNMDVEDRECDAVTKMEAEMGEESSHSPLESSGMEIENKSEDSDQFSKNTNSHISQESKDINTNNMKD</sequence>
<dbReference type="GO" id="GO:0007286">
    <property type="term" value="P:spermatid development"/>
    <property type="evidence" value="ECO:0007669"/>
    <property type="project" value="Ensembl"/>
</dbReference>
<keyword evidence="4" id="KW-0820">tRNA-binding</keyword>
<dbReference type="InterPro" id="IPR029063">
    <property type="entry name" value="SAM-dependent_MTases_sf"/>
</dbReference>
<organism evidence="22 23">
    <name type="scientific">Coturnix japonica</name>
    <name type="common">Japanese quail</name>
    <name type="synonym">Coturnix coturnix japonica</name>
    <dbReference type="NCBI Taxonomy" id="93934"/>
    <lineage>
        <taxon>Eukaryota</taxon>
        <taxon>Metazoa</taxon>
        <taxon>Chordata</taxon>
        <taxon>Craniata</taxon>
        <taxon>Vertebrata</taxon>
        <taxon>Euteleostomi</taxon>
        <taxon>Archelosauria</taxon>
        <taxon>Archosauria</taxon>
        <taxon>Dinosauria</taxon>
        <taxon>Saurischia</taxon>
        <taxon>Theropoda</taxon>
        <taxon>Coelurosauria</taxon>
        <taxon>Aves</taxon>
        <taxon>Neognathae</taxon>
        <taxon>Galloanserae</taxon>
        <taxon>Galliformes</taxon>
        <taxon>Phasianidae</taxon>
        <taxon>Perdicinae</taxon>
        <taxon>Coturnix</taxon>
    </lineage>
</organism>
<dbReference type="GO" id="GO:0062152">
    <property type="term" value="F:mRNA (cytidine-5-)-methyltransferase activity"/>
    <property type="evidence" value="ECO:0007669"/>
    <property type="project" value="Ensembl"/>
</dbReference>
<keyword evidence="9 19" id="KW-0694">RNA-binding</keyword>
<protein>
    <recommendedName>
        <fullName evidence="3">tRNA (cytosine(34)-C(5))-methyltransferase</fullName>
        <ecNumber evidence="3">2.1.1.203</ecNumber>
    </recommendedName>
    <alternativeName>
        <fullName evidence="12">NOL1/NOP2/Sun domain family member 2</fullName>
    </alternativeName>
    <alternativeName>
        <fullName evidence="13">mRNA cytosine C(5)-methyltransferase</fullName>
    </alternativeName>
    <alternativeName>
        <fullName evidence="11">tRNA cytosine C(5)-methyltransferase</fullName>
    </alternativeName>
</protein>
<evidence type="ECO:0000256" key="9">
    <source>
        <dbReference type="ARBA" id="ARBA00022884"/>
    </source>
</evidence>
<dbReference type="InterPro" id="IPR023267">
    <property type="entry name" value="RCMT"/>
</dbReference>
<dbReference type="AlphaFoldDB" id="A0A8C2YDC4"/>
<evidence type="ECO:0000256" key="10">
    <source>
        <dbReference type="ARBA" id="ARBA00023242"/>
    </source>
</evidence>
<evidence type="ECO:0000256" key="5">
    <source>
        <dbReference type="ARBA" id="ARBA00022603"/>
    </source>
</evidence>
<feature type="region of interest" description="Disordered" evidence="20">
    <location>
        <begin position="541"/>
        <end position="607"/>
    </location>
</feature>
<dbReference type="InterPro" id="IPR001678">
    <property type="entry name" value="MeTrfase_RsmB-F_NOP2_dom"/>
</dbReference>
<dbReference type="Gene3D" id="3.40.50.150">
    <property type="entry name" value="Vaccinia Virus protein VP39"/>
    <property type="match status" value="1"/>
</dbReference>
<feature type="active site" description="Nucleophile" evidence="19">
    <location>
        <position position="427"/>
    </location>
</feature>
<dbReference type="GO" id="GO:0016428">
    <property type="term" value="F:tRNA (cytidine-5-)-methyltransferase activity"/>
    <property type="evidence" value="ECO:0007669"/>
    <property type="project" value="Ensembl"/>
</dbReference>
<evidence type="ECO:0000256" key="1">
    <source>
        <dbReference type="ARBA" id="ARBA00004123"/>
    </source>
</evidence>
<reference evidence="22" key="1">
    <citation type="submission" date="2015-11" db="EMBL/GenBank/DDBJ databases">
        <authorList>
            <consortium name="International Coturnix japonica Genome Analysis Consortium"/>
            <person name="Warren W."/>
            <person name="Burt D.W."/>
            <person name="Antin P.B."/>
            <person name="Lanford R."/>
            <person name="Gros J."/>
            <person name="Wilson R.K."/>
        </authorList>
    </citation>
    <scope>NUCLEOTIDE SEQUENCE [LARGE SCALE GENOMIC DNA]</scope>
</reference>
<dbReference type="GO" id="GO:0005730">
    <property type="term" value="C:nucleolus"/>
    <property type="evidence" value="ECO:0007669"/>
    <property type="project" value="Ensembl"/>
</dbReference>
<dbReference type="GO" id="GO:0070062">
    <property type="term" value="C:extracellular exosome"/>
    <property type="evidence" value="ECO:0007669"/>
    <property type="project" value="Ensembl"/>
</dbReference>
<evidence type="ECO:0000256" key="13">
    <source>
        <dbReference type="ARBA" id="ARBA00032819"/>
    </source>
</evidence>
<feature type="binding site" evidence="19">
    <location>
        <position position="374"/>
    </location>
    <ligand>
        <name>S-adenosyl-L-methionine</name>
        <dbReference type="ChEBI" id="CHEBI:59789"/>
    </ligand>
</feature>
<comment type="catalytic activity">
    <reaction evidence="16">
        <text>cytidine(34) in tRNA precursor + S-adenosyl-L-methionine = 5-methylcytidine(34) in tRNA precursor + S-adenosyl-L-homocysteine + H(+)</text>
        <dbReference type="Rhea" id="RHEA:42940"/>
        <dbReference type="Rhea" id="RHEA-COMP:10291"/>
        <dbReference type="Rhea" id="RHEA-COMP:10295"/>
        <dbReference type="ChEBI" id="CHEBI:15378"/>
        <dbReference type="ChEBI" id="CHEBI:57856"/>
        <dbReference type="ChEBI" id="CHEBI:59789"/>
        <dbReference type="ChEBI" id="CHEBI:74483"/>
        <dbReference type="ChEBI" id="CHEBI:82748"/>
        <dbReference type="EC" id="2.1.1.203"/>
    </reaction>
    <physiologicalReaction direction="left-to-right" evidence="16">
        <dbReference type="Rhea" id="RHEA:42941"/>
    </physiologicalReaction>
</comment>
<reference evidence="22" key="3">
    <citation type="submission" date="2025-09" db="UniProtKB">
        <authorList>
            <consortium name="Ensembl"/>
        </authorList>
    </citation>
    <scope>IDENTIFICATION</scope>
</reference>
<evidence type="ECO:0000313" key="22">
    <source>
        <dbReference type="Ensembl" id="ENSCJPP00005018285.1"/>
    </source>
</evidence>
<comment type="catalytic activity">
    <reaction evidence="18">
        <text>a cytidine in mRNA + S-adenosyl-L-methionine = a 5-methylcytidine in mRNA + S-adenosyl-L-homocysteine + H(+)</text>
        <dbReference type="Rhea" id="RHEA:61464"/>
        <dbReference type="Rhea" id="RHEA-COMP:15145"/>
        <dbReference type="Rhea" id="RHEA-COMP:15826"/>
        <dbReference type="ChEBI" id="CHEBI:15378"/>
        <dbReference type="ChEBI" id="CHEBI:57856"/>
        <dbReference type="ChEBI" id="CHEBI:59789"/>
        <dbReference type="ChEBI" id="CHEBI:74483"/>
        <dbReference type="ChEBI" id="CHEBI:82748"/>
    </reaction>
    <physiologicalReaction direction="left-to-right" evidence="18">
        <dbReference type="Rhea" id="RHEA:61465"/>
    </physiologicalReaction>
</comment>
<dbReference type="GO" id="GO:0006397">
    <property type="term" value="P:mRNA processing"/>
    <property type="evidence" value="ECO:0007669"/>
    <property type="project" value="Ensembl"/>
</dbReference>
<evidence type="ECO:0000256" key="8">
    <source>
        <dbReference type="ARBA" id="ARBA00022694"/>
    </source>
</evidence>
<dbReference type="PROSITE" id="PS51686">
    <property type="entry name" value="SAM_MT_RSMB_NOP"/>
    <property type="match status" value="1"/>
</dbReference>
<feature type="compositionally biased region" description="Gly residues" evidence="20">
    <location>
        <begin position="132"/>
        <end position="142"/>
    </location>
</feature>
<accession>A0A8C2YDC4</accession>
<dbReference type="Ensembl" id="ENSCJPT00005025489.1">
    <property type="protein sequence ID" value="ENSCJPP00005018285.1"/>
    <property type="gene ID" value="ENSCJPG00005014905.1"/>
</dbReference>
<feature type="binding site" evidence="19">
    <location>
        <position position="348"/>
    </location>
    <ligand>
        <name>S-adenosyl-L-methionine</name>
        <dbReference type="ChEBI" id="CHEBI:59789"/>
    </ligand>
</feature>
<dbReference type="InterPro" id="IPR057285">
    <property type="entry name" value="Pre-PUA_NSUN2"/>
</dbReference>
<evidence type="ECO:0000259" key="21">
    <source>
        <dbReference type="PROSITE" id="PS51686"/>
    </source>
</evidence>
<evidence type="ECO:0000256" key="7">
    <source>
        <dbReference type="ARBA" id="ARBA00022691"/>
    </source>
</evidence>
<dbReference type="GO" id="GO:0000049">
    <property type="term" value="F:tRNA binding"/>
    <property type="evidence" value="ECO:0007669"/>
    <property type="project" value="UniProtKB-KW"/>
</dbReference>
<keyword evidence="7 19" id="KW-0949">S-adenosyl-L-methionine</keyword>
<dbReference type="SMR" id="A0A8C2YDC4"/>
<evidence type="ECO:0000256" key="15">
    <source>
        <dbReference type="ARBA" id="ARBA00048936"/>
    </source>
</evidence>
<dbReference type="EC" id="2.1.1.203" evidence="3"/>
<evidence type="ECO:0000256" key="6">
    <source>
        <dbReference type="ARBA" id="ARBA00022679"/>
    </source>
</evidence>
<dbReference type="PANTHER" id="PTHR22808">
    <property type="entry name" value="NCL1 YEAST -RELATED NOL1/NOP2/FMU SUN DOMAIN-CONTAINING"/>
    <property type="match status" value="1"/>
</dbReference>
<evidence type="ECO:0000256" key="4">
    <source>
        <dbReference type="ARBA" id="ARBA00022555"/>
    </source>
</evidence>
<keyword evidence="5 19" id="KW-0489">Methyltransferase</keyword>
<keyword evidence="10" id="KW-0539">Nucleus</keyword>
<dbReference type="PRINTS" id="PR02011">
    <property type="entry name" value="RCMTNCL1"/>
</dbReference>
<comment type="catalytic activity">
    <reaction evidence="14">
        <text>cytidine(49) in tRNA + S-adenosyl-L-methionine = 5-methylcytidine(49) in tRNA + S-adenosyl-L-homocysteine + H(+)</text>
        <dbReference type="Rhea" id="RHEA:42952"/>
        <dbReference type="Rhea" id="RHEA-COMP:10294"/>
        <dbReference type="Rhea" id="RHEA-COMP:10385"/>
        <dbReference type="ChEBI" id="CHEBI:15378"/>
        <dbReference type="ChEBI" id="CHEBI:57856"/>
        <dbReference type="ChEBI" id="CHEBI:59789"/>
        <dbReference type="ChEBI" id="CHEBI:74483"/>
        <dbReference type="ChEBI" id="CHEBI:82748"/>
    </reaction>
    <physiologicalReaction direction="left-to-right" evidence="14">
        <dbReference type="Rhea" id="RHEA:42953"/>
    </physiologicalReaction>
</comment>
<evidence type="ECO:0000256" key="14">
    <source>
        <dbReference type="ARBA" id="ARBA00048755"/>
    </source>
</evidence>
<feature type="compositionally biased region" description="Polar residues" evidence="20">
    <location>
        <begin position="880"/>
        <end position="889"/>
    </location>
</feature>
<comment type="similarity">
    <text evidence="19">Belongs to the class I-like SAM-binding methyltransferase superfamily. RsmB/NOP family.</text>
</comment>
<evidence type="ECO:0000256" key="18">
    <source>
        <dbReference type="ARBA" id="ARBA00049365"/>
    </source>
</evidence>
<dbReference type="GO" id="GO:0030488">
    <property type="term" value="P:tRNA methylation"/>
    <property type="evidence" value="ECO:0007669"/>
    <property type="project" value="Ensembl"/>
</dbReference>
<comment type="subcellular location">
    <subcellularLocation>
        <location evidence="1">Nucleus</location>
    </subcellularLocation>
    <subcellularLocation>
        <location evidence="2">Secreted</location>
        <location evidence="2">Extracellular exosome</location>
    </subcellularLocation>
</comment>
<feature type="domain" description="SAM-dependent MTase RsmB/NOP-type" evidence="21">
    <location>
        <begin position="172"/>
        <end position="536"/>
    </location>
</feature>
<keyword evidence="8" id="KW-0819">tRNA processing</keyword>
<dbReference type="GO" id="GO:0010793">
    <property type="term" value="P:regulation of mRNA export from nucleus"/>
    <property type="evidence" value="ECO:0007669"/>
    <property type="project" value="Ensembl"/>
</dbReference>
<dbReference type="GO" id="GO:0033313">
    <property type="term" value="P:meiotic cell cycle checkpoint signaling"/>
    <property type="evidence" value="ECO:0007669"/>
    <property type="project" value="Ensembl"/>
</dbReference>
<feature type="region of interest" description="Disordered" evidence="20">
    <location>
        <begin position="814"/>
        <end position="902"/>
    </location>
</feature>
<dbReference type="InterPro" id="IPR057286">
    <property type="entry name" value="PUA_NSUN2"/>
</dbReference>
<reference evidence="22" key="2">
    <citation type="submission" date="2025-08" db="UniProtKB">
        <authorList>
            <consortium name="Ensembl"/>
        </authorList>
    </citation>
    <scope>IDENTIFICATION</scope>
</reference>
<evidence type="ECO:0000256" key="20">
    <source>
        <dbReference type="SAM" id="MobiDB-lite"/>
    </source>
</evidence>
<feature type="binding site" evidence="19">
    <location>
        <position position="321"/>
    </location>
    <ligand>
        <name>S-adenosyl-L-methionine</name>
        <dbReference type="ChEBI" id="CHEBI:59789"/>
    </ligand>
</feature>
<feature type="region of interest" description="Disordered" evidence="20">
    <location>
        <begin position="1"/>
        <end position="40"/>
    </location>
</feature>
<name>A0A8C2YDC4_COTJA</name>
<dbReference type="GO" id="GO:0005739">
    <property type="term" value="C:mitochondrion"/>
    <property type="evidence" value="ECO:0007669"/>
    <property type="project" value="Ensembl"/>
</dbReference>
<dbReference type="InterPro" id="IPR049560">
    <property type="entry name" value="MeTrfase_RsmB-F_NOP2_cat"/>
</dbReference>
<feature type="region of interest" description="Disordered" evidence="20">
    <location>
        <begin position="115"/>
        <end position="143"/>
    </location>
</feature>
<dbReference type="Proteomes" id="UP000694412">
    <property type="component" value="Chromosome 2"/>
</dbReference>
<keyword evidence="6 19" id="KW-0808">Transferase</keyword>
<dbReference type="SUPFAM" id="SSF53335">
    <property type="entry name" value="S-adenosyl-L-methionine-dependent methyltransferases"/>
    <property type="match status" value="1"/>
</dbReference>
<feature type="binding site" evidence="19">
    <location>
        <begin position="290"/>
        <end position="296"/>
    </location>
    <ligand>
        <name>S-adenosyl-L-methionine</name>
        <dbReference type="ChEBI" id="CHEBI:59789"/>
    </ligand>
</feature>
<dbReference type="GO" id="GO:2000736">
    <property type="term" value="P:regulation of stem cell differentiation"/>
    <property type="evidence" value="ECO:0007669"/>
    <property type="project" value="Ensembl"/>
</dbReference>
<proteinExistence type="inferred from homology"/>
<evidence type="ECO:0000256" key="3">
    <source>
        <dbReference type="ARBA" id="ARBA00012629"/>
    </source>
</evidence>
<dbReference type="Pfam" id="PF25376">
    <property type="entry name" value="Pre-PUA_NSUN2"/>
    <property type="match status" value="1"/>
</dbReference>
<evidence type="ECO:0000313" key="23">
    <source>
        <dbReference type="Proteomes" id="UP000694412"/>
    </source>
</evidence>
<dbReference type="Pfam" id="PF01189">
    <property type="entry name" value="Methyltr_RsmB-F"/>
    <property type="match status" value="1"/>
</dbReference>
<dbReference type="PRINTS" id="PR02008">
    <property type="entry name" value="RCMTFAMILY"/>
</dbReference>
<evidence type="ECO:0000256" key="17">
    <source>
        <dbReference type="ARBA" id="ARBA00049323"/>
    </source>
</evidence>
<comment type="catalytic activity">
    <reaction evidence="15">
        <text>cytidine(50) in tRNA + S-adenosyl-L-methionine = 5-methylcytidine(50) in tRNA + S-adenosyl-L-homocysteine + H(+)</text>
        <dbReference type="Rhea" id="RHEA:61488"/>
        <dbReference type="Rhea" id="RHEA-COMP:15838"/>
        <dbReference type="Rhea" id="RHEA-COMP:15839"/>
        <dbReference type="ChEBI" id="CHEBI:15378"/>
        <dbReference type="ChEBI" id="CHEBI:57856"/>
        <dbReference type="ChEBI" id="CHEBI:59789"/>
        <dbReference type="ChEBI" id="CHEBI:74483"/>
        <dbReference type="ChEBI" id="CHEBI:82748"/>
    </reaction>
    <physiologicalReaction direction="left-to-right" evidence="15">
        <dbReference type="Rhea" id="RHEA:61489"/>
    </physiologicalReaction>
</comment>
<keyword evidence="23" id="KW-1185">Reference proteome</keyword>
<dbReference type="InterPro" id="IPR023270">
    <property type="entry name" value="RCMT_NCL1"/>
</dbReference>
<feature type="compositionally biased region" description="Basic and acidic residues" evidence="20">
    <location>
        <begin position="814"/>
        <end position="827"/>
    </location>
</feature>
<evidence type="ECO:0000256" key="11">
    <source>
        <dbReference type="ARBA" id="ARBA00032179"/>
    </source>
</evidence>
<comment type="catalytic activity">
    <reaction evidence="17">
        <text>cytidine(48) in tRNA + S-adenosyl-L-methionine = 5-methylcytidine(48) in tRNA + S-adenosyl-L-homocysteine + H(+)</text>
        <dbReference type="Rhea" id="RHEA:42948"/>
        <dbReference type="Rhea" id="RHEA-COMP:10293"/>
        <dbReference type="Rhea" id="RHEA-COMP:10297"/>
        <dbReference type="ChEBI" id="CHEBI:15378"/>
        <dbReference type="ChEBI" id="CHEBI:57856"/>
        <dbReference type="ChEBI" id="CHEBI:59789"/>
        <dbReference type="ChEBI" id="CHEBI:74483"/>
        <dbReference type="ChEBI" id="CHEBI:82748"/>
    </reaction>
    <physiologicalReaction direction="left-to-right" evidence="17">
        <dbReference type="Rhea" id="RHEA:42949"/>
    </physiologicalReaction>
</comment>
<evidence type="ECO:0000256" key="16">
    <source>
        <dbReference type="ARBA" id="ARBA00049286"/>
    </source>
</evidence>
<evidence type="ECO:0000256" key="2">
    <source>
        <dbReference type="ARBA" id="ARBA00004550"/>
    </source>
</evidence>
<feature type="compositionally biased region" description="Basic and acidic residues" evidence="20">
    <location>
        <begin position="573"/>
        <end position="589"/>
    </location>
</feature>
<feature type="compositionally biased region" description="Basic and acidic residues" evidence="20">
    <location>
        <begin position="890"/>
        <end position="902"/>
    </location>
</feature>
<dbReference type="PANTHER" id="PTHR22808:SF1">
    <property type="entry name" value="RNA CYTOSINE-C(5)-METHYLTRANSFERASE NSUN2-RELATED"/>
    <property type="match status" value="1"/>
</dbReference>
<evidence type="ECO:0000256" key="19">
    <source>
        <dbReference type="PROSITE-ProRule" id="PRU01023"/>
    </source>
</evidence>
<dbReference type="GO" id="GO:0036416">
    <property type="term" value="P:tRNA stabilization"/>
    <property type="evidence" value="ECO:0007669"/>
    <property type="project" value="Ensembl"/>
</dbReference>